<evidence type="ECO:0000313" key="2">
    <source>
        <dbReference type="Proteomes" id="UP000633278"/>
    </source>
</evidence>
<dbReference type="RefSeq" id="WP_188598820.1">
    <property type="nucleotide sequence ID" value="NZ_BMJW01000002.1"/>
</dbReference>
<proteinExistence type="predicted"/>
<organism evidence="1 2">
    <name type="scientific">Polaribacter pacificus</name>
    <dbReference type="NCBI Taxonomy" id="1775173"/>
    <lineage>
        <taxon>Bacteria</taxon>
        <taxon>Pseudomonadati</taxon>
        <taxon>Bacteroidota</taxon>
        <taxon>Flavobacteriia</taxon>
        <taxon>Flavobacteriales</taxon>
        <taxon>Flavobacteriaceae</taxon>
    </lineage>
</organism>
<sequence length="226" mass="26615">MKNSSIYIVSLVLLLNVFSCKKDTKLKKNEPKTETKETIVKIKKNKISTIERDSTLELQKVDLLYTYSDKQIDTLLGFCNCEKNVKQNTLKIQIRTEFPSLSELKKGNRSATEFQMGIERQYRFLTFYLRDSIVEKTNIFKASTESQFENKKIDSSSIKNYEIKISRFDYKIAQNVWGSYELELPNPFGFIENDFKIKGTFHCNNWKIVDYEELPDWTIKGNNYIE</sequence>
<keyword evidence="2" id="KW-1185">Reference proteome</keyword>
<reference evidence="1" key="2">
    <citation type="submission" date="2020-09" db="EMBL/GenBank/DDBJ databases">
        <authorList>
            <person name="Sun Q."/>
            <person name="Zhou Y."/>
        </authorList>
    </citation>
    <scope>NUCLEOTIDE SEQUENCE</scope>
    <source>
        <strain evidence="1">CGMCC 1.15763</strain>
    </source>
</reference>
<dbReference type="AlphaFoldDB" id="A0A917I034"/>
<evidence type="ECO:0000313" key="1">
    <source>
        <dbReference type="EMBL" id="GGG98724.1"/>
    </source>
</evidence>
<accession>A0A917I034</accession>
<gene>
    <name evidence="1" type="ORF">GCM10011416_16200</name>
</gene>
<protein>
    <submittedName>
        <fullName evidence="1">Uncharacterized protein</fullName>
    </submittedName>
</protein>
<comment type="caution">
    <text evidence="1">The sequence shown here is derived from an EMBL/GenBank/DDBJ whole genome shotgun (WGS) entry which is preliminary data.</text>
</comment>
<name>A0A917I034_9FLAO</name>
<dbReference type="Proteomes" id="UP000633278">
    <property type="component" value="Unassembled WGS sequence"/>
</dbReference>
<dbReference type="EMBL" id="BMJW01000002">
    <property type="protein sequence ID" value="GGG98724.1"/>
    <property type="molecule type" value="Genomic_DNA"/>
</dbReference>
<reference evidence="1" key="1">
    <citation type="journal article" date="2014" name="Int. J. Syst. Evol. Microbiol.">
        <title>Complete genome sequence of Corynebacterium casei LMG S-19264T (=DSM 44701T), isolated from a smear-ripened cheese.</title>
        <authorList>
            <consortium name="US DOE Joint Genome Institute (JGI-PGF)"/>
            <person name="Walter F."/>
            <person name="Albersmeier A."/>
            <person name="Kalinowski J."/>
            <person name="Ruckert C."/>
        </authorList>
    </citation>
    <scope>NUCLEOTIDE SEQUENCE</scope>
    <source>
        <strain evidence="1">CGMCC 1.15763</strain>
    </source>
</reference>